<dbReference type="EMBL" id="LAZR01000818">
    <property type="protein sequence ID" value="KKN57126.1"/>
    <property type="molecule type" value="Genomic_DNA"/>
</dbReference>
<gene>
    <name evidence="1" type="ORF">LCGC14_0565430</name>
</gene>
<evidence type="ECO:0000313" key="1">
    <source>
        <dbReference type="EMBL" id="KKN57126.1"/>
    </source>
</evidence>
<proteinExistence type="predicted"/>
<evidence type="ECO:0008006" key="2">
    <source>
        <dbReference type="Google" id="ProtNLM"/>
    </source>
</evidence>
<protein>
    <recommendedName>
        <fullName evidence="2">EVE domain-containing protein</fullName>
    </recommendedName>
</protein>
<comment type="caution">
    <text evidence="1">The sequence shown here is derived from an EMBL/GenBank/DDBJ whole genome shotgun (WGS) entry which is preliminary data.</text>
</comment>
<reference evidence="1" key="1">
    <citation type="journal article" date="2015" name="Nature">
        <title>Complex archaea that bridge the gap between prokaryotes and eukaryotes.</title>
        <authorList>
            <person name="Spang A."/>
            <person name="Saw J.H."/>
            <person name="Jorgensen S.L."/>
            <person name="Zaremba-Niedzwiedzka K."/>
            <person name="Martijn J."/>
            <person name="Lind A.E."/>
            <person name="van Eijk R."/>
            <person name="Schleper C."/>
            <person name="Guy L."/>
            <person name="Ettema T.J."/>
        </authorList>
    </citation>
    <scope>NUCLEOTIDE SEQUENCE</scope>
</reference>
<sequence>MTSWLFLTNLHRARDFLRAGVIRTSGGRSAMLQLPRAGDQVYLYICRRISQSDAFLDLIAYRGTFPDQSVSLNGDTAAARHACRSVDFDTDFRPLFGASDVLSIAKDPKWRLVRMRGITSLPVQDATYINSLQNIEKGYSCDLQTHDMCLL</sequence>
<organism evidence="1">
    <name type="scientific">marine sediment metagenome</name>
    <dbReference type="NCBI Taxonomy" id="412755"/>
    <lineage>
        <taxon>unclassified sequences</taxon>
        <taxon>metagenomes</taxon>
        <taxon>ecological metagenomes</taxon>
    </lineage>
</organism>
<accession>A0A0F9U765</accession>
<name>A0A0F9U765_9ZZZZ</name>
<dbReference type="AlphaFoldDB" id="A0A0F9U765"/>